<protein>
    <submittedName>
        <fullName evidence="1">Uncharacterized protein</fullName>
    </submittedName>
</protein>
<dbReference type="AlphaFoldDB" id="A0A074X4C6"/>
<evidence type="ECO:0000313" key="1">
    <source>
        <dbReference type="EMBL" id="KEQ80233.1"/>
    </source>
</evidence>
<reference evidence="1 2" key="1">
    <citation type="journal article" date="2014" name="BMC Genomics">
        <title>Genome sequencing of four Aureobasidium pullulans varieties: biotechnological potential, stress tolerance, and description of new species.</title>
        <authorList>
            <person name="Gostin Ar C."/>
            <person name="Ohm R.A."/>
            <person name="Kogej T."/>
            <person name="Sonjak S."/>
            <person name="Turk M."/>
            <person name="Zajc J."/>
            <person name="Zalar P."/>
            <person name="Grube M."/>
            <person name="Sun H."/>
            <person name="Han J."/>
            <person name="Sharma A."/>
            <person name="Chiniquy J."/>
            <person name="Ngan C.Y."/>
            <person name="Lipzen A."/>
            <person name="Barry K."/>
            <person name="Grigoriev I.V."/>
            <person name="Gunde-Cimerman N."/>
        </authorList>
    </citation>
    <scope>NUCLEOTIDE SEQUENCE [LARGE SCALE GENOMIC DNA]</scope>
    <source>
        <strain evidence="1 2">EXF-150</strain>
    </source>
</reference>
<evidence type="ECO:0000313" key="2">
    <source>
        <dbReference type="Proteomes" id="UP000030706"/>
    </source>
</evidence>
<dbReference type="RefSeq" id="XP_029756420.1">
    <property type="nucleotide sequence ID" value="XM_029908749.1"/>
</dbReference>
<name>A0A074X4C6_AURPU</name>
<dbReference type="HOGENOM" id="CLU_645540_0_0_1"/>
<gene>
    <name evidence="1" type="ORF">M438DRAFT_377598</name>
</gene>
<dbReference type="EMBL" id="KL584999">
    <property type="protein sequence ID" value="KEQ80233.1"/>
    <property type="molecule type" value="Genomic_DNA"/>
</dbReference>
<keyword evidence="2" id="KW-1185">Reference proteome</keyword>
<dbReference type="Proteomes" id="UP000030706">
    <property type="component" value="Unassembled WGS sequence"/>
</dbReference>
<accession>A0A074X4C6</accession>
<dbReference type="OrthoDB" id="10358403at2759"/>
<organism evidence="1 2">
    <name type="scientific">Aureobasidium pullulans EXF-150</name>
    <dbReference type="NCBI Taxonomy" id="1043002"/>
    <lineage>
        <taxon>Eukaryota</taxon>
        <taxon>Fungi</taxon>
        <taxon>Dikarya</taxon>
        <taxon>Ascomycota</taxon>
        <taxon>Pezizomycotina</taxon>
        <taxon>Dothideomycetes</taxon>
        <taxon>Dothideomycetidae</taxon>
        <taxon>Dothideales</taxon>
        <taxon>Saccotheciaceae</taxon>
        <taxon>Aureobasidium</taxon>
    </lineage>
</organism>
<dbReference type="GeneID" id="40751055"/>
<proteinExistence type="predicted"/>
<sequence length="442" mass="50235">MSTTYRQPELVSPDVHPMKLTPRNQLLAETMLRTTRLYVRRRIRQSLQQASKKSTLCSLEQKKPCAAGSDFVHVQSACDQVFAIQELADAILAHLGDFHDVSCCLAVNRTFRHAVQQSIACKLTALPFKACEDPHLFHMEKQLDLVRSASYWWSHAQRFSMNSGNIFYPRNAPWPMLVSVYDVYNSIGEHRKSRVTVDMGFSSDGHTPGDFRLHGSWLELSLPLPDTVVWVVSIACDCHRTNSFLDRLETSDQVDRNIYNKGTPLVFPYKIITQRGDHLKQIAIYARKAYRMHRHCRNDAGDRPAGLSSITFKTLEEKESRSDLVALDLFSSSRAYSASYSTSPSPKFRSTPSSSWASWSPAVPREKTRGEVLEEIILELADFSSNATWDEASEDVSSDDDENILPRSQSIPSEELAYTLRKLSRLSAWDKLMGRTEMRLGY</sequence>